<evidence type="ECO:0000313" key="2">
    <source>
        <dbReference type="EMBL" id="EDQ34261.2"/>
    </source>
</evidence>
<keyword evidence="1" id="KW-1133">Transmembrane helix</keyword>
<dbReference type="Proteomes" id="UP000004291">
    <property type="component" value="Chromosome"/>
</dbReference>
<dbReference type="RefSeq" id="WP_040449310.1">
    <property type="nucleotide sequence ID" value="NZ_CM002917.1"/>
</dbReference>
<dbReference type="EMBL" id="ABIA03000004">
    <property type="protein sequence ID" value="EDQ34261.2"/>
    <property type="molecule type" value="Genomic_DNA"/>
</dbReference>
<protein>
    <submittedName>
        <fullName evidence="2">Uncharacterized protein</fullName>
    </submittedName>
</protein>
<name>A9D2S0_HOEPD</name>
<gene>
    <name evidence="2" type="ORF">HPDFL43_14727</name>
</gene>
<proteinExistence type="predicted"/>
<organism evidence="2 3">
    <name type="scientific">Hoeflea phototrophica (strain DSM 17068 / NCIMB 14078 / DFL-43)</name>
    <dbReference type="NCBI Taxonomy" id="411684"/>
    <lineage>
        <taxon>Bacteria</taxon>
        <taxon>Pseudomonadati</taxon>
        <taxon>Pseudomonadota</taxon>
        <taxon>Alphaproteobacteria</taxon>
        <taxon>Hyphomicrobiales</taxon>
        <taxon>Rhizobiaceae</taxon>
        <taxon>Hoeflea</taxon>
    </lineage>
</organism>
<dbReference type="AlphaFoldDB" id="A9D2S0"/>
<dbReference type="OrthoDB" id="7873629at2"/>
<reference evidence="2 3" key="2">
    <citation type="submission" date="2012-06" db="EMBL/GenBank/DDBJ databases">
        <authorList>
            <person name="Fiebig A."/>
        </authorList>
    </citation>
    <scope>NUCLEOTIDE SEQUENCE [LARGE SCALE GENOMIC DNA]</scope>
    <source>
        <strain evidence="2 3">DFL-43</strain>
    </source>
</reference>
<sequence length="174" mass="19360">MKIIHFASIRRWVSLAAEIAVIGGVVFAGLAYSGEWQRSQHEASLTYIEEFNSGDVLAARNELYRFIRQKENMLLVDIPNKARSAFIDRSMQGSEVTAHELAVVTLVNFFDSVDLCAKSKVCNRELLEQHLSDYASRFRCLYADFIDRRIAGDFGASGPFGSGLIALAEKSGDC</sequence>
<dbReference type="HOGENOM" id="CLU_1538011_0_0_5"/>
<comment type="caution">
    <text evidence="2">The sequence shown here is derived from an EMBL/GenBank/DDBJ whole genome shotgun (WGS) entry which is preliminary data.</text>
</comment>
<reference evidence="2 3" key="1">
    <citation type="submission" date="2007-10" db="EMBL/GenBank/DDBJ databases">
        <authorList>
            <person name="Wagner-Dobler I."/>
            <person name="Ferriera S."/>
            <person name="Johnson J."/>
            <person name="Kravitz S."/>
            <person name="Beeson K."/>
            <person name="Sutton G."/>
            <person name="Rogers Y.-H."/>
            <person name="Friedman R."/>
            <person name="Frazier M."/>
            <person name="Venter J.C."/>
        </authorList>
    </citation>
    <scope>NUCLEOTIDE SEQUENCE [LARGE SCALE GENOMIC DNA]</scope>
    <source>
        <strain evidence="2 3">DFL-43</strain>
    </source>
</reference>
<keyword evidence="1" id="KW-0812">Transmembrane</keyword>
<accession>A9D2S0</accession>
<feature type="transmembrane region" description="Helical" evidence="1">
    <location>
        <begin position="12"/>
        <end position="32"/>
    </location>
</feature>
<keyword evidence="3" id="KW-1185">Reference proteome</keyword>
<evidence type="ECO:0000256" key="1">
    <source>
        <dbReference type="SAM" id="Phobius"/>
    </source>
</evidence>
<dbReference type="eggNOG" id="ENOG5033AVM">
    <property type="taxonomic scope" value="Bacteria"/>
</dbReference>
<keyword evidence="1" id="KW-0472">Membrane</keyword>
<evidence type="ECO:0000313" key="3">
    <source>
        <dbReference type="Proteomes" id="UP000004291"/>
    </source>
</evidence>